<reference evidence="9" key="1">
    <citation type="submission" date="2023-11" db="EMBL/GenBank/DDBJ databases">
        <authorList>
            <person name="De Vega J J."/>
            <person name="De Vega J J."/>
        </authorList>
    </citation>
    <scope>NUCLEOTIDE SEQUENCE</scope>
</reference>
<sequence length="2146" mass="235253">MSSPHTAQLQIHFVVVGGGIGGLACAYALAIAGHDVTLIEKSALDAKTQGSVRCPPNVTRLLLQWPGTAELFKESATTISGLSFRDGQTGEPIGFMRFYEEIISDLQADFFALKHDDLRRHLVSLCVSSGRVEFVRGHVVGSPKESVDGHVSVTLQNGRVISGDLIVGADGHQSIVRKLFFDEQEHSDLIVTGASLVIPTQAVVDRGLANEHETTSETFYLGICTPRSVAALNCDWFKSYDNSFLPAFDLTGYDPRLRELIECAIDCHPTVQTVYEDRDVVAPNSRVILIGDAANSTLLHGTHNTSMAIEDAVTLGSLFSRLSKREQIDIAIEAYEDLRQTRVEQTQESEYASLHQISLPDGVERQRRDAVLELTLRPEYESFEDCSDSDDLIETWEPYLAVFNYDAIEAVDDWFSQLAFIFNDVPDVVATLRCGSRNTDDDPTDLYISIRRTIYICDHLISRPRTPSAMPAQSLIVPTILPTGTLHFAEVEHSATAQDVINALLLVADLKSEILGDVEEGDAGWALQTIRVERPGRPWEEVELEALGDGTLDPTTPVAPLVETTTSPRPPMQRHFSSFPMTSHLHNPVLRLVSLHPALSVSFTFARVWEIHDTFLYKIFISRNTTVAEVIEAAVEELGLAKTLPIPGGGNLDYVIEEVWEDGETKATKLPGSSIMYRIVRTPFTANPLSSSATRSFRLCVPDEWYRRSKSRSVSGASIEPSESTIRRLASLQEQEEEDEGEDQEGTAKLTDTVVSPRSSSAEEPAPSNRLSMMFDGWLRGGPSRDSVVVPTSAAENRKSIVSEPKLVPHFTGGGLNDADPAEEDQGFDEAAFEAMLDDLGLKGDKRTAMHNMAPERKRYLLGQSRQAKPKAHATPPKAAGYAQSYGPSSAAALLPRLVPQLTGDGLMKRFSMTGWGAASPLSESGNFDPEPEVAPAAEEIAPLQAQSTGGLWSSWWASSGGDKGTSGSKETSKSAKWYVDGLRSSKPDVRLVKHLISLRVHLSTAKLLWIQEFVGDEHGLDVLGTLLAGLVAKGGKRRTLTEVETTVLHEVIKCLRVLLNTEPGFNQVLGSPAIITHIAYSLHAATPKLRSLSSELLAAICVLSLTEGHKAVLAALSDYRVEFEESFRFEGLIASLRLPDPATDVESDDGLEMSASEEDGAWEARTASMALINALTNCPEALEDRVMLREEFGRRGLNEVVVALRYIKPPDTLLTQLDVYTEEKFEDEQDMRERARDLMSRSQERGSSESALENLIRLAKQHGELYPMMIEIMNHYGQILEKDIGMQLKADLFKILDRFVEQAAMLDDFDDGWQLFMKRFAASVVHITGQELEVNAPSDSASSSIAEQELESLRTKYEELSDERTELRNKLNQQIAEMNTLKSLPLNLQVPNTKSSGKSGENFHGLVQRLVQKEKQVLQLQAEVDRFKAQNPGEAREADDRAKRERDRAKWNSLNDEIAKLKTKNAELESAGAFKDKEITYLKRALESVYTRFISREESKEEAEMDAAMMASRTIDSLTRKDEEIAALVVEVNELQAKLAAKPAMTEKEFKAAHAPPPPPPSKRASVKTNSPRSPPPPPPPPPPRPPTRSVTLPELGTTAQSSPPPPPPPPAPPSPSSMPSSPPPPPPPPPPVTGNAPPPPPPPPPPSTIGVAAPPPPPPGSGAPPPPPPPSAFRSPVRVSKPAKRLKPFFWNKVNAAGGSVWNDIGAGFEFKMDDLEATFTLDNTPTTPSQLRASPKRQAVTTLLDITRANNIAIMLSRIKMGFPDIKQALLDLNDEKLSVDDLKAISKQLPTAEEMGRIKDFDDDLGKLAKADQYFGQVMTIPRLSERLECMLYRRKLDLDIEEIRPELNILRNASHELRSSLKFKQVLQAVLALGNALNGSTFRGGARGFQLEALLKMKETKTARGGADCPTLLHYLARVLMRTDVSLVNFIEEMPHLEAAARVSLQTVAQSVATLVAGLAQVKDEMQKKRQAGSPPGDRFVYVMQPFAGQVEPSVVALKNMSQSLDTELRSLLAYYGETPETTSPEDFFGLIVSFSTLLQKCALEMVDKADFKTPAVVTTAPEEPASEAGSSTIKAAPAAAGNSLVPPPSHTPNSQGRSVGRGDLDQAIRSMRDGKRRVRPTRPLSKIFVDGGRPASRLYD</sequence>
<proteinExistence type="predicted"/>
<dbReference type="PANTHER" id="PTHR45725:SF1">
    <property type="entry name" value="DISHEVELLED ASSOCIATED ACTIVATOR OF MORPHOGENESIS, ISOFORM D"/>
    <property type="match status" value="1"/>
</dbReference>
<dbReference type="InterPro" id="IPR036188">
    <property type="entry name" value="FAD/NAD-bd_sf"/>
</dbReference>
<dbReference type="InterPro" id="IPR042201">
    <property type="entry name" value="FH2_Formin_sf"/>
</dbReference>
<evidence type="ECO:0000256" key="5">
    <source>
        <dbReference type="SAM" id="MobiDB-lite"/>
    </source>
</evidence>
<dbReference type="Pfam" id="PF01494">
    <property type="entry name" value="FAD_binding_3"/>
    <property type="match status" value="1"/>
</dbReference>
<evidence type="ECO:0000313" key="10">
    <source>
        <dbReference type="Proteomes" id="UP001295794"/>
    </source>
</evidence>
<keyword evidence="6" id="KW-0472">Membrane</keyword>
<dbReference type="PROSITE" id="PS51444">
    <property type="entry name" value="FH2"/>
    <property type="match status" value="1"/>
</dbReference>
<feature type="region of interest" description="Disordered" evidence="5">
    <location>
        <begin position="864"/>
        <end position="883"/>
    </location>
</feature>
<feature type="coiled-coil region" evidence="4">
    <location>
        <begin position="1344"/>
        <end position="1385"/>
    </location>
</feature>
<evidence type="ECO:0000313" key="9">
    <source>
        <dbReference type="EMBL" id="CAK5262497.1"/>
    </source>
</evidence>
<dbReference type="SMART" id="SM00498">
    <property type="entry name" value="FH2"/>
    <property type="match status" value="1"/>
</dbReference>
<dbReference type="SUPFAM" id="SSF48371">
    <property type="entry name" value="ARM repeat"/>
    <property type="match status" value="1"/>
</dbReference>
<keyword evidence="2" id="KW-0274">FAD</keyword>
<evidence type="ECO:0000256" key="3">
    <source>
        <dbReference type="ARBA" id="ARBA00023002"/>
    </source>
</evidence>
<dbReference type="SMART" id="SM01140">
    <property type="entry name" value="Drf_GBD"/>
    <property type="match status" value="1"/>
</dbReference>
<keyword evidence="6" id="KW-1133">Transmembrane helix</keyword>
<feature type="region of interest" description="Disordered" evidence="5">
    <location>
        <begin position="730"/>
        <end position="769"/>
    </location>
</feature>
<evidence type="ECO:0000256" key="4">
    <source>
        <dbReference type="SAM" id="Coils"/>
    </source>
</evidence>
<dbReference type="Pfam" id="PF06371">
    <property type="entry name" value="Drf_GBD"/>
    <property type="match status" value="1"/>
</dbReference>
<feature type="compositionally biased region" description="Basic and acidic residues" evidence="5">
    <location>
        <begin position="2106"/>
        <end position="2119"/>
    </location>
</feature>
<organism evidence="9 10">
    <name type="scientific">Mycena citricolor</name>
    <dbReference type="NCBI Taxonomy" id="2018698"/>
    <lineage>
        <taxon>Eukaryota</taxon>
        <taxon>Fungi</taxon>
        <taxon>Dikarya</taxon>
        <taxon>Basidiomycota</taxon>
        <taxon>Agaricomycotina</taxon>
        <taxon>Agaricomycetes</taxon>
        <taxon>Agaricomycetidae</taxon>
        <taxon>Agaricales</taxon>
        <taxon>Marasmiineae</taxon>
        <taxon>Mycenaceae</taxon>
        <taxon>Mycena</taxon>
    </lineage>
</organism>
<feature type="compositionally biased region" description="Acidic residues" evidence="5">
    <location>
        <begin position="734"/>
        <end position="745"/>
    </location>
</feature>
<evidence type="ECO:0000259" key="7">
    <source>
        <dbReference type="PROSITE" id="PS51232"/>
    </source>
</evidence>
<dbReference type="PANTHER" id="PTHR45725">
    <property type="entry name" value="FORMIN HOMOLOGY 2 FAMILY MEMBER"/>
    <property type="match status" value="1"/>
</dbReference>
<name>A0AAD2JUF0_9AGAR</name>
<dbReference type="Gene3D" id="1.25.10.10">
    <property type="entry name" value="Leucine-rich Repeat Variant"/>
    <property type="match status" value="1"/>
</dbReference>
<dbReference type="Proteomes" id="UP001295794">
    <property type="component" value="Unassembled WGS sequence"/>
</dbReference>
<evidence type="ECO:0000259" key="8">
    <source>
        <dbReference type="PROSITE" id="PS51444"/>
    </source>
</evidence>
<dbReference type="InterPro" id="IPR010473">
    <property type="entry name" value="GTPase-bd"/>
</dbReference>
<feature type="compositionally biased region" description="Low complexity" evidence="5">
    <location>
        <begin position="756"/>
        <end position="768"/>
    </location>
</feature>
<dbReference type="Pfam" id="PF02181">
    <property type="entry name" value="FH2"/>
    <property type="match status" value="1"/>
</dbReference>
<feature type="compositionally biased region" description="Pro residues" evidence="5">
    <location>
        <begin position="1574"/>
        <end position="1588"/>
    </location>
</feature>
<dbReference type="GO" id="GO:0071949">
    <property type="term" value="F:FAD binding"/>
    <property type="evidence" value="ECO:0007669"/>
    <property type="project" value="InterPro"/>
</dbReference>
<evidence type="ECO:0000256" key="1">
    <source>
        <dbReference type="ARBA" id="ARBA00022630"/>
    </source>
</evidence>
<dbReference type="InterPro" id="IPR015425">
    <property type="entry name" value="FH2_Formin"/>
</dbReference>
<dbReference type="Gene3D" id="1.20.58.2220">
    <property type="entry name" value="Formin, FH2 domain"/>
    <property type="match status" value="1"/>
</dbReference>
<feature type="region of interest" description="Disordered" evidence="5">
    <location>
        <begin position="1429"/>
        <end position="1449"/>
    </location>
</feature>
<evidence type="ECO:0000256" key="2">
    <source>
        <dbReference type="ARBA" id="ARBA00022827"/>
    </source>
</evidence>
<keyword evidence="4" id="KW-0175">Coiled coil</keyword>
<feature type="transmembrane region" description="Helical" evidence="6">
    <location>
        <begin position="12"/>
        <end position="32"/>
    </location>
</feature>
<dbReference type="PRINTS" id="PR01217">
    <property type="entry name" value="PRICHEXTENSN"/>
</dbReference>
<feature type="compositionally biased region" description="Pro residues" evidence="5">
    <location>
        <begin position="1604"/>
        <end position="1673"/>
    </location>
</feature>
<dbReference type="InterPro" id="IPR002938">
    <property type="entry name" value="FAD-bd"/>
</dbReference>
<dbReference type="InterPro" id="IPR016024">
    <property type="entry name" value="ARM-type_fold"/>
</dbReference>
<gene>
    <name evidence="9" type="ORF">MYCIT1_LOCUS1271</name>
</gene>
<comment type="caution">
    <text evidence="9">The sequence shown here is derived from an EMBL/GenBank/DDBJ whole genome shotgun (WGS) entry which is preliminary data.</text>
</comment>
<accession>A0AAD2JUF0</accession>
<dbReference type="InterPro" id="IPR010472">
    <property type="entry name" value="FH3_dom"/>
</dbReference>
<feature type="region of interest" description="Disordered" evidence="5">
    <location>
        <begin position="1545"/>
        <end position="1681"/>
    </location>
</feature>
<dbReference type="InterPro" id="IPR051425">
    <property type="entry name" value="Formin_Homology"/>
</dbReference>
<dbReference type="SUPFAM" id="SSF51905">
    <property type="entry name" value="FAD/NAD(P)-binding domain"/>
    <property type="match status" value="1"/>
</dbReference>
<keyword evidence="3" id="KW-0560">Oxidoreductase</keyword>
<keyword evidence="1" id="KW-0285">Flavoprotein</keyword>
<dbReference type="GO" id="GO:0031267">
    <property type="term" value="F:small GTPase binding"/>
    <property type="evidence" value="ECO:0007669"/>
    <property type="project" value="InterPro"/>
</dbReference>
<dbReference type="GO" id="GO:0016491">
    <property type="term" value="F:oxidoreductase activity"/>
    <property type="evidence" value="ECO:0007669"/>
    <property type="project" value="UniProtKB-KW"/>
</dbReference>
<dbReference type="EMBL" id="CAVNYO010000019">
    <property type="protein sequence ID" value="CAK5262497.1"/>
    <property type="molecule type" value="Genomic_DNA"/>
</dbReference>
<keyword evidence="6" id="KW-0812">Transmembrane</keyword>
<dbReference type="InterPro" id="IPR011989">
    <property type="entry name" value="ARM-like"/>
</dbReference>
<feature type="domain" description="FH2" evidence="8">
    <location>
        <begin position="1678"/>
        <end position="2070"/>
    </location>
</feature>
<dbReference type="Gene3D" id="3.50.50.60">
    <property type="entry name" value="FAD/NAD(P)-binding domain"/>
    <property type="match status" value="1"/>
</dbReference>
<dbReference type="GO" id="GO:0003779">
    <property type="term" value="F:actin binding"/>
    <property type="evidence" value="ECO:0007669"/>
    <property type="project" value="InterPro"/>
</dbReference>
<feature type="domain" description="GBD/FH3" evidence="7">
    <location>
        <begin position="821"/>
        <end position="1312"/>
    </location>
</feature>
<dbReference type="InterPro" id="IPR014768">
    <property type="entry name" value="GBD/FH3_dom"/>
</dbReference>
<evidence type="ECO:0000256" key="6">
    <source>
        <dbReference type="SAM" id="Phobius"/>
    </source>
</evidence>
<evidence type="ECO:0008006" key="11">
    <source>
        <dbReference type="Google" id="ProtNLM"/>
    </source>
</evidence>
<dbReference type="SUPFAM" id="SSF101447">
    <property type="entry name" value="Formin homology 2 domain (FH2 domain)"/>
    <property type="match status" value="1"/>
</dbReference>
<dbReference type="GO" id="GO:0030036">
    <property type="term" value="P:actin cytoskeleton organization"/>
    <property type="evidence" value="ECO:0007669"/>
    <property type="project" value="InterPro"/>
</dbReference>
<dbReference type="Pfam" id="PF06367">
    <property type="entry name" value="Drf_FH3"/>
    <property type="match status" value="1"/>
</dbReference>
<protein>
    <recommendedName>
        <fullName evidence="11">FH2-domain-containing protein</fullName>
    </recommendedName>
</protein>
<keyword evidence="10" id="KW-1185">Reference proteome</keyword>
<dbReference type="SMART" id="SM01139">
    <property type="entry name" value="Drf_FH3"/>
    <property type="match status" value="1"/>
</dbReference>
<feature type="region of interest" description="Disordered" evidence="5">
    <location>
        <begin position="2066"/>
        <end position="2146"/>
    </location>
</feature>
<dbReference type="PROSITE" id="PS51232">
    <property type="entry name" value="GBD_FH3"/>
    <property type="match status" value="1"/>
</dbReference>